<dbReference type="OrthoDB" id="3292873at2"/>
<dbReference type="Gene3D" id="3.40.50.620">
    <property type="entry name" value="HUPs"/>
    <property type="match status" value="3"/>
</dbReference>
<dbReference type="SUPFAM" id="SSF52402">
    <property type="entry name" value="Adenine nucleotide alpha hydrolases-like"/>
    <property type="match status" value="2"/>
</dbReference>
<dbReference type="Proteomes" id="UP000294901">
    <property type="component" value="Unassembled WGS sequence"/>
</dbReference>
<feature type="region of interest" description="Disordered" evidence="2">
    <location>
        <begin position="1"/>
        <end position="24"/>
    </location>
</feature>
<evidence type="ECO:0000313" key="4">
    <source>
        <dbReference type="EMBL" id="TDO36659.1"/>
    </source>
</evidence>
<evidence type="ECO:0000256" key="1">
    <source>
        <dbReference type="ARBA" id="ARBA00008791"/>
    </source>
</evidence>
<feature type="domain" description="UspA" evidence="3">
    <location>
        <begin position="243"/>
        <end position="302"/>
    </location>
</feature>
<dbReference type="PRINTS" id="PR01438">
    <property type="entry name" value="UNVRSLSTRESS"/>
</dbReference>
<name>A0A4R6JKP5_9ACTN</name>
<dbReference type="EMBL" id="SNWR01000001">
    <property type="protein sequence ID" value="TDO36659.1"/>
    <property type="molecule type" value="Genomic_DNA"/>
</dbReference>
<feature type="compositionally biased region" description="Basic and acidic residues" evidence="2">
    <location>
        <begin position="1"/>
        <end position="15"/>
    </location>
</feature>
<dbReference type="InterPro" id="IPR006015">
    <property type="entry name" value="Universal_stress_UspA"/>
</dbReference>
<dbReference type="RefSeq" id="WP_133871380.1">
    <property type="nucleotide sequence ID" value="NZ_BOMD01000101.1"/>
</dbReference>
<dbReference type="InterPro" id="IPR014729">
    <property type="entry name" value="Rossmann-like_a/b/a_fold"/>
</dbReference>
<evidence type="ECO:0000313" key="5">
    <source>
        <dbReference type="Proteomes" id="UP000294901"/>
    </source>
</evidence>
<gene>
    <name evidence="4" type="ORF">C8E87_0240</name>
</gene>
<reference evidence="4 5" key="1">
    <citation type="submission" date="2019-03" db="EMBL/GenBank/DDBJ databases">
        <title>Sequencing the genomes of 1000 actinobacteria strains.</title>
        <authorList>
            <person name="Klenk H.-P."/>
        </authorList>
    </citation>
    <scope>NUCLEOTIDE SEQUENCE [LARGE SCALE GENOMIC DNA]</scope>
    <source>
        <strain evidence="4 5">DSM 43805</strain>
    </source>
</reference>
<comment type="caution">
    <text evidence="4">The sequence shown here is derived from an EMBL/GenBank/DDBJ whole genome shotgun (WGS) entry which is preliminary data.</text>
</comment>
<protein>
    <submittedName>
        <fullName evidence="4">Universal stress protein family protein</fullName>
    </submittedName>
</protein>
<proteinExistence type="inferred from homology"/>
<evidence type="ECO:0000256" key="2">
    <source>
        <dbReference type="SAM" id="MobiDB-lite"/>
    </source>
</evidence>
<dbReference type="PANTHER" id="PTHR46268:SF6">
    <property type="entry name" value="UNIVERSAL STRESS PROTEIN UP12"/>
    <property type="match status" value="1"/>
</dbReference>
<accession>A0A4R6JKP5</accession>
<comment type="similarity">
    <text evidence="1">Belongs to the universal stress protein A family.</text>
</comment>
<dbReference type="InterPro" id="IPR006016">
    <property type="entry name" value="UspA"/>
</dbReference>
<organism evidence="4 5">
    <name type="scientific">Paractinoplanes brasiliensis</name>
    <dbReference type="NCBI Taxonomy" id="52695"/>
    <lineage>
        <taxon>Bacteria</taxon>
        <taxon>Bacillati</taxon>
        <taxon>Actinomycetota</taxon>
        <taxon>Actinomycetes</taxon>
        <taxon>Micromonosporales</taxon>
        <taxon>Micromonosporaceae</taxon>
        <taxon>Paractinoplanes</taxon>
    </lineage>
</organism>
<feature type="domain" description="UspA" evidence="3">
    <location>
        <begin position="60"/>
        <end position="183"/>
    </location>
</feature>
<evidence type="ECO:0000259" key="3">
    <source>
        <dbReference type="Pfam" id="PF00582"/>
    </source>
</evidence>
<keyword evidence="5" id="KW-1185">Reference proteome</keyword>
<dbReference type="AlphaFoldDB" id="A0A4R6JKP5"/>
<sequence>MTDFGKLRTEREARQRPAASGGNVTRYSAAVGRYLSAAGYSPEDSVSAPPPPAAVRKGLVLVGVDETPTSYIAVDHAAIEAELRGWNLRLVHAQRPGGVRPHTREAGSQLLDRLVDRVHAYSPTVAVTGRLVVGSPAALLLLSARDADLVVVGHRHGTPGAVFGVSVGDRIAADHTGAVLVVRIPGWPAGPEFGTRPVVVGVDGDDSTAVGFAHREARLRGSGLVLLHASRTPRIDRVEQSDGVEMRWRYVVEDPSEALIEASSRAAALVVGRRGPGGIPSGPLGSVSRSVVQRAHCPVFLVG</sequence>
<dbReference type="PANTHER" id="PTHR46268">
    <property type="entry name" value="STRESS RESPONSE PROTEIN NHAX"/>
    <property type="match status" value="1"/>
</dbReference>
<dbReference type="Pfam" id="PF00582">
    <property type="entry name" value="Usp"/>
    <property type="match status" value="2"/>
</dbReference>